<evidence type="ECO:0000256" key="1">
    <source>
        <dbReference type="ARBA" id="ARBA00023015"/>
    </source>
</evidence>
<dbReference type="Proteomes" id="UP000051645">
    <property type="component" value="Unassembled WGS sequence"/>
</dbReference>
<accession>A0A0R2FXA6</accession>
<evidence type="ECO:0000313" key="7">
    <source>
        <dbReference type="Proteomes" id="UP000051645"/>
    </source>
</evidence>
<keyword evidence="1" id="KW-0805">Transcription regulation</keyword>
<dbReference type="AlphaFoldDB" id="A0A0R2FXA6"/>
<evidence type="ECO:0000313" key="5">
    <source>
        <dbReference type="EMBL" id="KRN29556.1"/>
    </source>
</evidence>
<feature type="domain" description="HTH arsR-type" evidence="4">
    <location>
        <begin position="19"/>
        <end position="114"/>
    </location>
</feature>
<dbReference type="InterPro" id="IPR001845">
    <property type="entry name" value="HTH_ArsR_DNA-bd_dom"/>
</dbReference>
<dbReference type="PROSITE" id="PS50987">
    <property type="entry name" value="HTH_ARSR_2"/>
    <property type="match status" value="1"/>
</dbReference>
<organism evidence="5 8">
    <name type="scientific">Lactobacillus selangorensis</name>
    <dbReference type="NCBI Taxonomy" id="81857"/>
    <lineage>
        <taxon>Bacteria</taxon>
        <taxon>Bacillati</taxon>
        <taxon>Bacillota</taxon>
        <taxon>Bacilli</taxon>
        <taxon>Lactobacillales</taxon>
        <taxon>Lactobacillaceae</taxon>
        <taxon>Lactobacillus</taxon>
    </lineage>
</organism>
<dbReference type="InterPro" id="IPR036388">
    <property type="entry name" value="WH-like_DNA-bd_sf"/>
</dbReference>
<name>A0A0R2FXA6_9LACO</name>
<sequence>MAQSDCCPETPALTARPLLDESDALSIAGLFKILANDTRLRILHSLALDPHLTVSKIAAQLNLKIPAVSNQLQRLVAQNIVVAKWHGNFVHYEIIDACTTLLLERAWCLAEDTGRIPAKDEASA</sequence>
<dbReference type="EMBL" id="JQAZ01000001">
    <property type="protein sequence ID" value="KRN33914.1"/>
    <property type="molecule type" value="Genomic_DNA"/>
</dbReference>
<dbReference type="RefSeq" id="WP_057768528.1">
    <property type="nucleotide sequence ID" value="NZ_JQAT01000001.1"/>
</dbReference>
<reference evidence="7 8" key="1">
    <citation type="journal article" date="2015" name="Genome Announc.">
        <title>Expanding the biotechnology potential of lactobacilli through comparative genomics of 213 strains and associated genera.</title>
        <authorList>
            <person name="Sun Z."/>
            <person name="Harris H.M."/>
            <person name="McCann A."/>
            <person name="Guo C."/>
            <person name="Argimon S."/>
            <person name="Zhang W."/>
            <person name="Yang X."/>
            <person name="Jeffery I.B."/>
            <person name="Cooney J.C."/>
            <person name="Kagawa T.F."/>
            <person name="Liu W."/>
            <person name="Song Y."/>
            <person name="Salvetti E."/>
            <person name="Wrobel A."/>
            <person name="Rasinkangas P."/>
            <person name="Parkhill J."/>
            <person name="Rea M.C."/>
            <person name="O'Sullivan O."/>
            <person name="Ritari J."/>
            <person name="Douillard F.P."/>
            <person name="Paul Ross R."/>
            <person name="Yang R."/>
            <person name="Briner A.E."/>
            <person name="Felis G.E."/>
            <person name="de Vos W.M."/>
            <person name="Barrangou R."/>
            <person name="Klaenhammer T.R."/>
            <person name="Caufield P.W."/>
            <person name="Cui Y."/>
            <person name="Zhang H."/>
            <person name="O'Toole P.W."/>
        </authorList>
    </citation>
    <scope>NUCLEOTIDE SEQUENCE [LARGE SCALE GENOMIC DNA]</scope>
    <source>
        <strain evidence="5 8">ATCC BAA-66</strain>
        <strain evidence="6 7">DSM 13344</strain>
    </source>
</reference>
<evidence type="ECO:0000256" key="3">
    <source>
        <dbReference type="ARBA" id="ARBA00023163"/>
    </source>
</evidence>
<gene>
    <name evidence="5" type="ORF">IV38_GL000442</name>
    <name evidence="6" type="ORF">IV40_GL000226</name>
</gene>
<dbReference type="CDD" id="cd00090">
    <property type="entry name" value="HTH_ARSR"/>
    <property type="match status" value="1"/>
</dbReference>
<dbReference type="PRINTS" id="PR00778">
    <property type="entry name" value="HTHARSR"/>
</dbReference>
<dbReference type="GO" id="GO:0003700">
    <property type="term" value="F:DNA-binding transcription factor activity"/>
    <property type="evidence" value="ECO:0007669"/>
    <property type="project" value="InterPro"/>
</dbReference>
<dbReference type="OrthoDB" id="9790747at2"/>
<proteinExistence type="predicted"/>
<evidence type="ECO:0000313" key="6">
    <source>
        <dbReference type="EMBL" id="KRN33914.1"/>
    </source>
</evidence>
<dbReference type="GO" id="GO:0003677">
    <property type="term" value="F:DNA binding"/>
    <property type="evidence" value="ECO:0007669"/>
    <property type="project" value="UniProtKB-KW"/>
</dbReference>
<evidence type="ECO:0000259" key="4">
    <source>
        <dbReference type="PROSITE" id="PS50987"/>
    </source>
</evidence>
<dbReference type="STRING" id="81857.IV38_GL000442"/>
<dbReference type="InterPro" id="IPR036390">
    <property type="entry name" value="WH_DNA-bd_sf"/>
</dbReference>
<dbReference type="SMART" id="SM00418">
    <property type="entry name" value="HTH_ARSR"/>
    <property type="match status" value="1"/>
</dbReference>
<keyword evidence="7" id="KW-1185">Reference proteome</keyword>
<dbReference type="PATRIC" id="fig|81857.3.peg.446"/>
<dbReference type="NCBIfam" id="NF033788">
    <property type="entry name" value="HTH_metalloreg"/>
    <property type="match status" value="1"/>
</dbReference>
<dbReference type="SUPFAM" id="SSF46785">
    <property type="entry name" value="Winged helix' DNA-binding domain"/>
    <property type="match status" value="1"/>
</dbReference>
<keyword evidence="2" id="KW-0238">DNA-binding</keyword>
<dbReference type="PANTHER" id="PTHR43132">
    <property type="entry name" value="ARSENICAL RESISTANCE OPERON REPRESSOR ARSR-RELATED"/>
    <property type="match status" value="1"/>
</dbReference>
<dbReference type="Proteomes" id="UP000051751">
    <property type="component" value="Unassembled WGS sequence"/>
</dbReference>
<dbReference type="InterPro" id="IPR051011">
    <property type="entry name" value="Metal_resp_trans_reg"/>
</dbReference>
<evidence type="ECO:0000256" key="2">
    <source>
        <dbReference type="ARBA" id="ARBA00023125"/>
    </source>
</evidence>
<dbReference type="InterPro" id="IPR011991">
    <property type="entry name" value="ArsR-like_HTH"/>
</dbReference>
<dbReference type="EMBL" id="JQAT01000001">
    <property type="protein sequence ID" value="KRN29556.1"/>
    <property type="molecule type" value="Genomic_DNA"/>
</dbReference>
<keyword evidence="3" id="KW-0804">Transcription</keyword>
<dbReference type="Pfam" id="PF01022">
    <property type="entry name" value="HTH_5"/>
    <property type="match status" value="1"/>
</dbReference>
<dbReference type="Gene3D" id="1.10.10.10">
    <property type="entry name" value="Winged helix-like DNA-binding domain superfamily/Winged helix DNA-binding domain"/>
    <property type="match status" value="1"/>
</dbReference>
<evidence type="ECO:0000313" key="8">
    <source>
        <dbReference type="Proteomes" id="UP000051751"/>
    </source>
</evidence>
<dbReference type="PANTHER" id="PTHR43132:SF6">
    <property type="entry name" value="HTH-TYPE TRANSCRIPTIONAL REPRESSOR CZRA"/>
    <property type="match status" value="1"/>
</dbReference>
<protein>
    <submittedName>
        <fullName evidence="5">Positive regulator of cadmium resistance</fullName>
    </submittedName>
</protein>
<comment type="caution">
    <text evidence="5">The sequence shown here is derived from an EMBL/GenBank/DDBJ whole genome shotgun (WGS) entry which is preliminary data.</text>
</comment>